<dbReference type="EMBL" id="JACGWX010000002">
    <property type="protein sequence ID" value="MBA8847475.1"/>
    <property type="molecule type" value="Genomic_DNA"/>
</dbReference>
<proteinExistence type="predicted"/>
<reference evidence="1 2" key="1">
    <citation type="submission" date="2020-07" db="EMBL/GenBank/DDBJ databases">
        <title>Sequencing the genomes of 1000 actinobacteria strains.</title>
        <authorList>
            <person name="Klenk H.-P."/>
        </authorList>
    </citation>
    <scope>NUCLEOTIDE SEQUENCE [LARGE SCALE GENOMIC DNA]</scope>
    <source>
        <strain evidence="1 2">DSM 19663</strain>
    </source>
</reference>
<dbReference type="RefSeq" id="WP_182490314.1">
    <property type="nucleotide sequence ID" value="NZ_BAAAOV010000014.1"/>
</dbReference>
<name>A0A839EDS3_9MICO</name>
<gene>
    <name evidence="1" type="ORF">FHX53_001060</name>
</gene>
<organism evidence="1 2">
    <name type="scientific">Microcella alkalica</name>
    <dbReference type="NCBI Taxonomy" id="355930"/>
    <lineage>
        <taxon>Bacteria</taxon>
        <taxon>Bacillati</taxon>
        <taxon>Actinomycetota</taxon>
        <taxon>Actinomycetes</taxon>
        <taxon>Micrococcales</taxon>
        <taxon>Microbacteriaceae</taxon>
        <taxon>Microcella</taxon>
    </lineage>
</organism>
<evidence type="ECO:0000313" key="2">
    <source>
        <dbReference type="Proteomes" id="UP000585905"/>
    </source>
</evidence>
<accession>A0A839EDS3</accession>
<keyword evidence="2" id="KW-1185">Reference proteome</keyword>
<comment type="caution">
    <text evidence="1">The sequence shown here is derived from an EMBL/GenBank/DDBJ whole genome shotgun (WGS) entry which is preliminary data.</text>
</comment>
<evidence type="ECO:0000313" key="1">
    <source>
        <dbReference type="EMBL" id="MBA8847475.1"/>
    </source>
</evidence>
<sequence length="73" mass="8127">MTAIGIDTGMITIQLPRRRTPVLRRLALSAGLALLTWSGARASARGHDEQARAIETENAVRRTHEQLRYGFVQ</sequence>
<protein>
    <submittedName>
        <fullName evidence="1">Uncharacterized protein</fullName>
    </submittedName>
</protein>
<dbReference type="AlphaFoldDB" id="A0A839EDS3"/>
<dbReference type="Proteomes" id="UP000585905">
    <property type="component" value="Unassembled WGS sequence"/>
</dbReference>